<dbReference type="PROSITE" id="PS00828">
    <property type="entry name" value="RIBOSOMAL_L36"/>
    <property type="match status" value="1"/>
</dbReference>
<dbReference type="InterPro" id="IPR052143">
    <property type="entry name" value="Mitoribosomal_bL36m"/>
</dbReference>
<protein>
    <recommendedName>
        <fullName evidence="7">Ribosomal protein</fullName>
    </recommendedName>
</protein>
<keyword evidence="4 7" id="KW-0689">Ribosomal protein</keyword>
<comment type="subcellular location">
    <subcellularLocation>
        <location evidence="1">Mitochondrion</location>
    </subcellularLocation>
</comment>
<evidence type="ECO:0000256" key="5">
    <source>
        <dbReference type="ARBA" id="ARBA00023128"/>
    </source>
</evidence>
<dbReference type="HAMAP" id="MF_00251">
    <property type="entry name" value="Ribosomal_bL36"/>
    <property type="match status" value="1"/>
</dbReference>
<gene>
    <name evidence="9" type="ORF">PSFLO_01457</name>
</gene>
<feature type="compositionally biased region" description="Low complexity" evidence="8">
    <location>
        <begin position="13"/>
        <end position="37"/>
    </location>
</feature>
<dbReference type="SUPFAM" id="SSF57840">
    <property type="entry name" value="Ribosomal protein L36"/>
    <property type="match status" value="1"/>
</dbReference>
<comment type="similarity">
    <text evidence="2 7">Belongs to the bacterial ribosomal protein bL36 family.</text>
</comment>
<accession>A0A5C3EWL4</accession>
<dbReference type="GO" id="GO:0006412">
    <property type="term" value="P:translation"/>
    <property type="evidence" value="ECO:0007669"/>
    <property type="project" value="InterPro"/>
</dbReference>
<dbReference type="Pfam" id="PF00444">
    <property type="entry name" value="Ribosomal_L36"/>
    <property type="match status" value="1"/>
</dbReference>
<organism evidence="9 10">
    <name type="scientific">Pseudozyma flocculosa</name>
    <dbReference type="NCBI Taxonomy" id="84751"/>
    <lineage>
        <taxon>Eukaryota</taxon>
        <taxon>Fungi</taxon>
        <taxon>Dikarya</taxon>
        <taxon>Basidiomycota</taxon>
        <taxon>Ustilaginomycotina</taxon>
        <taxon>Ustilaginomycetes</taxon>
        <taxon>Ustilaginales</taxon>
        <taxon>Ustilaginaceae</taxon>
        <taxon>Pseudozyma</taxon>
    </lineage>
</organism>
<feature type="region of interest" description="Disordered" evidence="8">
    <location>
        <begin position="1"/>
        <end position="37"/>
    </location>
</feature>
<dbReference type="InterPro" id="IPR000473">
    <property type="entry name" value="Ribosomal_bL36"/>
</dbReference>
<evidence type="ECO:0000313" key="10">
    <source>
        <dbReference type="Proteomes" id="UP000323386"/>
    </source>
</evidence>
<dbReference type="Proteomes" id="UP000323386">
    <property type="component" value="Unassembled WGS sequence"/>
</dbReference>
<keyword evidence="6 7" id="KW-0687">Ribonucleoprotein</keyword>
<evidence type="ECO:0000256" key="4">
    <source>
        <dbReference type="ARBA" id="ARBA00022980"/>
    </source>
</evidence>
<evidence type="ECO:0000313" key="9">
    <source>
        <dbReference type="EMBL" id="SPO35986.1"/>
    </source>
</evidence>
<dbReference type="OrthoDB" id="10265903at2759"/>
<dbReference type="NCBIfam" id="TIGR01022">
    <property type="entry name" value="rpmJ_bact"/>
    <property type="match status" value="1"/>
</dbReference>
<proteinExistence type="inferred from homology"/>
<dbReference type="PANTHER" id="PTHR46909">
    <property type="entry name" value="39S RIBOSOMAL PROTEIN L36, MITOCHONDRIAL"/>
    <property type="match status" value="1"/>
</dbReference>
<sequence length="119" mass="12585">MSLRHISQSLLRSSGSSGSSGSTMLRTATSAVAAPTTAHRHCSTLINKATNLSKPAAASPARSTATTATAALASQQEQVRGMKVRSSVKKFCDGCSVVRRKGRLYVICSRDPKHKQRQG</sequence>
<reference evidence="9 10" key="1">
    <citation type="submission" date="2018-03" db="EMBL/GenBank/DDBJ databases">
        <authorList>
            <person name="Guldener U."/>
        </authorList>
    </citation>
    <scope>NUCLEOTIDE SEQUENCE [LARGE SCALE GENOMIC DNA]</scope>
    <source>
        <strain evidence="9 10">DAOM196992</strain>
    </source>
</reference>
<name>A0A5C3EWL4_9BASI</name>
<evidence type="ECO:0000256" key="6">
    <source>
        <dbReference type="ARBA" id="ARBA00023274"/>
    </source>
</evidence>
<dbReference type="AlphaFoldDB" id="A0A5C3EWL4"/>
<dbReference type="PANTHER" id="PTHR46909:SF1">
    <property type="entry name" value="LARGE RIBOSOMAL SUBUNIT PROTEIN BL36M"/>
    <property type="match status" value="1"/>
</dbReference>
<dbReference type="InterPro" id="IPR035977">
    <property type="entry name" value="Ribosomal_bL36_sp"/>
</dbReference>
<evidence type="ECO:0000256" key="1">
    <source>
        <dbReference type="ARBA" id="ARBA00004173"/>
    </source>
</evidence>
<keyword evidence="10" id="KW-1185">Reference proteome</keyword>
<dbReference type="GO" id="GO:0003735">
    <property type="term" value="F:structural constituent of ribosome"/>
    <property type="evidence" value="ECO:0007669"/>
    <property type="project" value="InterPro"/>
</dbReference>
<evidence type="ECO:0000256" key="7">
    <source>
        <dbReference type="RuleBase" id="RU000570"/>
    </source>
</evidence>
<feature type="compositionally biased region" description="Polar residues" evidence="8">
    <location>
        <begin position="1"/>
        <end position="12"/>
    </location>
</feature>
<dbReference type="GO" id="GO:0005762">
    <property type="term" value="C:mitochondrial large ribosomal subunit"/>
    <property type="evidence" value="ECO:0007669"/>
    <property type="project" value="TreeGrafter"/>
</dbReference>
<evidence type="ECO:0000256" key="8">
    <source>
        <dbReference type="SAM" id="MobiDB-lite"/>
    </source>
</evidence>
<keyword evidence="5" id="KW-0496">Mitochondrion</keyword>
<dbReference type="EMBL" id="OOIP01000003">
    <property type="protein sequence ID" value="SPO35986.1"/>
    <property type="molecule type" value="Genomic_DNA"/>
</dbReference>
<evidence type="ECO:0000256" key="2">
    <source>
        <dbReference type="ARBA" id="ARBA00007645"/>
    </source>
</evidence>
<evidence type="ECO:0000256" key="3">
    <source>
        <dbReference type="ARBA" id="ARBA00022946"/>
    </source>
</evidence>
<keyword evidence="3" id="KW-0809">Transit peptide</keyword>